<dbReference type="EMBL" id="CAHIKZ030004841">
    <property type="protein sequence ID" value="CAE1316282.1"/>
    <property type="molecule type" value="Genomic_DNA"/>
</dbReference>
<dbReference type="Proteomes" id="UP000597762">
    <property type="component" value="Unassembled WGS sequence"/>
</dbReference>
<reference evidence="2" key="1">
    <citation type="submission" date="2021-01" db="EMBL/GenBank/DDBJ databases">
        <authorList>
            <person name="Li R."/>
            <person name="Bekaert M."/>
        </authorList>
    </citation>
    <scope>NUCLEOTIDE SEQUENCE</scope>
    <source>
        <strain evidence="2">Farmed</strain>
    </source>
</reference>
<evidence type="ECO:0000256" key="1">
    <source>
        <dbReference type="SAM" id="Phobius"/>
    </source>
</evidence>
<feature type="transmembrane region" description="Helical" evidence="1">
    <location>
        <begin position="177"/>
        <end position="195"/>
    </location>
</feature>
<comment type="caution">
    <text evidence="2">The sequence shown here is derived from an EMBL/GenBank/DDBJ whole genome shotgun (WGS) entry which is preliminary data.</text>
</comment>
<organism evidence="2 3">
    <name type="scientific">Acanthosepion pharaonis</name>
    <name type="common">Pharaoh cuttlefish</name>
    <name type="synonym">Sepia pharaonis</name>
    <dbReference type="NCBI Taxonomy" id="158019"/>
    <lineage>
        <taxon>Eukaryota</taxon>
        <taxon>Metazoa</taxon>
        <taxon>Spiralia</taxon>
        <taxon>Lophotrochozoa</taxon>
        <taxon>Mollusca</taxon>
        <taxon>Cephalopoda</taxon>
        <taxon>Coleoidea</taxon>
        <taxon>Decapodiformes</taxon>
        <taxon>Sepiida</taxon>
        <taxon>Sepiina</taxon>
        <taxon>Sepiidae</taxon>
        <taxon>Acanthosepion</taxon>
    </lineage>
</organism>
<evidence type="ECO:0000313" key="2">
    <source>
        <dbReference type="EMBL" id="CAE1316282.1"/>
    </source>
</evidence>
<sequence length="196" mass="23104">MSFFNERCRKEHLTRDWQSHSPRDIAWISISLSLSLSLSLSFSLLFRLLSSIGKLRQSAPLSHFLPVLWINVCEFQVALADILKARGRMVYWALSDDQLTIFPASSFLAFSFFFLFFFFFFCYVAFCNTRYFYHSLFSLSFSFSSYLLLVIIFFLFLYLLFFSLSLSYLFLSPFFSPPPFFLRSSFSCTVFLSLFK</sequence>
<name>A0A812E5M4_ACAPH</name>
<feature type="transmembrane region" description="Helical" evidence="1">
    <location>
        <begin position="25"/>
        <end position="49"/>
    </location>
</feature>
<accession>A0A812E5M4</accession>
<feature type="transmembrane region" description="Helical" evidence="1">
    <location>
        <begin position="146"/>
        <end position="171"/>
    </location>
</feature>
<gene>
    <name evidence="2" type="ORF">SPHA_67048</name>
</gene>
<proteinExistence type="predicted"/>
<keyword evidence="3" id="KW-1185">Reference proteome</keyword>
<keyword evidence="1" id="KW-0812">Transmembrane</keyword>
<evidence type="ECO:0000313" key="3">
    <source>
        <dbReference type="Proteomes" id="UP000597762"/>
    </source>
</evidence>
<keyword evidence="1" id="KW-0472">Membrane</keyword>
<evidence type="ECO:0008006" key="4">
    <source>
        <dbReference type="Google" id="ProtNLM"/>
    </source>
</evidence>
<dbReference type="AlphaFoldDB" id="A0A812E5M4"/>
<protein>
    <recommendedName>
        <fullName evidence="4">Transmembrane protein</fullName>
    </recommendedName>
</protein>
<keyword evidence="1" id="KW-1133">Transmembrane helix</keyword>
<feature type="transmembrane region" description="Helical" evidence="1">
    <location>
        <begin position="100"/>
        <end position="126"/>
    </location>
</feature>